<evidence type="ECO:0000256" key="1">
    <source>
        <dbReference type="ARBA" id="ARBA00003158"/>
    </source>
</evidence>
<dbReference type="PANTHER" id="PTHR33285">
    <property type="entry name" value="PHYTOSULFOKINES 3"/>
    <property type="match status" value="1"/>
</dbReference>
<evidence type="ECO:0000256" key="6">
    <source>
        <dbReference type="ARBA" id="ARBA00022641"/>
    </source>
</evidence>
<evidence type="ECO:0000313" key="11">
    <source>
        <dbReference type="EMBL" id="KAJ0961088.1"/>
    </source>
</evidence>
<keyword evidence="7 10" id="KW-0732">Signal</keyword>
<keyword evidence="9 10" id="KW-0339">Growth factor</keyword>
<evidence type="ECO:0000256" key="3">
    <source>
        <dbReference type="ARBA" id="ARBA00010781"/>
    </source>
</evidence>
<evidence type="ECO:0000256" key="4">
    <source>
        <dbReference type="ARBA" id="ARBA00022473"/>
    </source>
</evidence>
<dbReference type="EMBL" id="JAGGNH010000043">
    <property type="protein sequence ID" value="KAJ0961088.1"/>
    <property type="molecule type" value="Genomic_DNA"/>
</dbReference>
<evidence type="ECO:0000256" key="9">
    <source>
        <dbReference type="ARBA" id="ARBA00023030"/>
    </source>
</evidence>
<dbReference type="AlphaFoldDB" id="A0A9D5BV03"/>
<dbReference type="GO" id="GO:0005576">
    <property type="term" value="C:extracellular region"/>
    <property type="evidence" value="ECO:0007669"/>
    <property type="project" value="UniProtKB-SubCell"/>
</dbReference>
<evidence type="ECO:0000256" key="5">
    <source>
        <dbReference type="ARBA" id="ARBA00022525"/>
    </source>
</evidence>
<comment type="PTM">
    <text evidence="10">PSK-alpha is produced by endopeptidase digestion. PSK-beta is produced from PSK-alpha by exopeptidase digestion.</text>
</comment>
<comment type="subcellular location">
    <subcellularLocation>
        <location evidence="2 10">Secreted</location>
    </subcellularLocation>
</comment>
<keyword evidence="4 10" id="KW-0217">Developmental protein</keyword>
<gene>
    <name evidence="11" type="ORF">J5N97_000989</name>
</gene>
<comment type="caution">
    <text evidence="11">The sequence shown here is derived from an EMBL/GenBank/DDBJ whole genome shotgun (WGS) entry which is preliminary data.</text>
</comment>
<keyword evidence="5 10" id="KW-0964">Secreted</keyword>
<feature type="chain" id="PRO_5039754106" description="Phytosulfokine" evidence="10">
    <location>
        <begin position="23"/>
        <end position="72"/>
    </location>
</feature>
<reference evidence="11 12" key="1">
    <citation type="journal article" date="2022" name="Hortic Res">
        <title>The genome of Dioscorea zingiberensis sheds light on the biosynthesis, origin and evolution of the medicinally important diosgenin saponins.</title>
        <authorList>
            <person name="Li Y."/>
            <person name="Tan C."/>
            <person name="Li Z."/>
            <person name="Guo J."/>
            <person name="Li S."/>
            <person name="Chen X."/>
            <person name="Wang C."/>
            <person name="Dai X."/>
            <person name="Yang H."/>
            <person name="Song W."/>
            <person name="Hou L."/>
            <person name="Xu J."/>
            <person name="Tong Z."/>
            <person name="Xu A."/>
            <person name="Yuan X."/>
            <person name="Wang W."/>
            <person name="Yang Q."/>
            <person name="Chen L."/>
            <person name="Sun Z."/>
            <person name="Wang K."/>
            <person name="Pan B."/>
            <person name="Chen J."/>
            <person name="Bao Y."/>
            <person name="Liu F."/>
            <person name="Qi X."/>
            <person name="Gang D.R."/>
            <person name="Wen J."/>
            <person name="Li J."/>
        </authorList>
    </citation>
    <scope>NUCLEOTIDE SEQUENCE [LARGE SCALE GENOMIC DNA]</scope>
    <source>
        <strain evidence="11">Dzin_1.0</strain>
    </source>
</reference>
<comment type="PTM">
    <text evidence="10">Sulfation is important for activity and for the binding to a putative membrane receptor.</text>
</comment>
<protein>
    <recommendedName>
        <fullName evidence="10">Phytosulfokine</fullName>
    </recommendedName>
    <component>
        <recommendedName>
            <fullName evidence="10">Phytosulfokine-alpha</fullName>
            <shortName evidence="10">PSK-alpha</shortName>
            <shortName evidence="10">Phytosulfokine-a</shortName>
        </recommendedName>
    </component>
    <component>
        <recommendedName>
            <fullName evidence="10">Phytosulfokine-beta</fullName>
            <shortName evidence="10">PSK-beta</shortName>
            <shortName evidence="10">Phytosulfokine-b</shortName>
        </recommendedName>
    </component>
</protein>
<organism evidence="11 12">
    <name type="scientific">Dioscorea zingiberensis</name>
    <dbReference type="NCBI Taxonomy" id="325984"/>
    <lineage>
        <taxon>Eukaryota</taxon>
        <taxon>Viridiplantae</taxon>
        <taxon>Streptophyta</taxon>
        <taxon>Embryophyta</taxon>
        <taxon>Tracheophyta</taxon>
        <taxon>Spermatophyta</taxon>
        <taxon>Magnoliopsida</taxon>
        <taxon>Liliopsida</taxon>
        <taxon>Dioscoreales</taxon>
        <taxon>Dioscoreaceae</taxon>
        <taxon>Dioscorea</taxon>
    </lineage>
</organism>
<evidence type="ECO:0000256" key="2">
    <source>
        <dbReference type="ARBA" id="ARBA00004613"/>
    </source>
</evidence>
<dbReference type="PANTHER" id="PTHR33285:SF55">
    <property type="entry name" value="PHYTOSULFOKINES 3"/>
    <property type="match status" value="1"/>
</dbReference>
<feature type="signal peptide" evidence="10">
    <location>
        <begin position="1"/>
        <end position="22"/>
    </location>
</feature>
<sequence>MSKNSTAIVFMSLLLFFSFSQAIRHDPSFQSKDVENLSNSQGCEGLGEDECLERRTLVAHTDYIYTQNKPHH</sequence>
<accession>A0A9D5BV03</accession>
<dbReference type="InterPro" id="IPR009438">
    <property type="entry name" value="Phytosulfokine"/>
</dbReference>
<keyword evidence="8 10" id="KW-0221">Differentiation</keyword>
<name>A0A9D5BV03_9LILI</name>
<comment type="function">
    <text evidence="1 10">Promotes plant cell differentiation, organogenesis and somatic embryogenesis as well as cell proliferation.</text>
</comment>
<evidence type="ECO:0000313" key="12">
    <source>
        <dbReference type="Proteomes" id="UP001085076"/>
    </source>
</evidence>
<evidence type="ECO:0000256" key="10">
    <source>
        <dbReference type="RuleBase" id="RU368031"/>
    </source>
</evidence>
<dbReference type="GO" id="GO:0008083">
    <property type="term" value="F:growth factor activity"/>
    <property type="evidence" value="ECO:0007669"/>
    <property type="project" value="UniProtKB-UniRule"/>
</dbReference>
<dbReference type="GO" id="GO:0030154">
    <property type="term" value="P:cell differentiation"/>
    <property type="evidence" value="ECO:0007669"/>
    <property type="project" value="UniProtKB-UniRule"/>
</dbReference>
<dbReference type="Pfam" id="PF06404">
    <property type="entry name" value="PSK"/>
    <property type="match status" value="1"/>
</dbReference>
<dbReference type="GO" id="GO:0008283">
    <property type="term" value="P:cell population proliferation"/>
    <property type="evidence" value="ECO:0007669"/>
    <property type="project" value="UniProtKB-UniRule"/>
</dbReference>
<dbReference type="Proteomes" id="UP001085076">
    <property type="component" value="Unassembled WGS sequence"/>
</dbReference>
<keyword evidence="12" id="KW-1185">Reference proteome</keyword>
<proteinExistence type="inferred from homology"/>
<comment type="similarity">
    <text evidence="3 10">Belongs to the phytosulfokine family.</text>
</comment>
<keyword evidence="6 10" id="KW-0765">Sulfation</keyword>
<evidence type="ECO:0000256" key="8">
    <source>
        <dbReference type="ARBA" id="ARBA00022782"/>
    </source>
</evidence>
<evidence type="ECO:0000256" key="7">
    <source>
        <dbReference type="ARBA" id="ARBA00022729"/>
    </source>
</evidence>